<dbReference type="GO" id="GO:0015701">
    <property type="term" value="P:bicarbonate transport"/>
    <property type="evidence" value="ECO:0007669"/>
    <property type="project" value="TreeGrafter"/>
</dbReference>
<organism evidence="10 11">
    <name type="scientific">Meganyctiphanes norvegica</name>
    <name type="common">Northern krill</name>
    <name type="synonym">Thysanopoda norvegica</name>
    <dbReference type="NCBI Taxonomy" id="48144"/>
    <lineage>
        <taxon>Eukaryota</taxon>
        <taxon>Metazoa</taxon>
        <taxon>Ecdysozoa</taxon>
        <taxon>Arthropoda</taxon>
        <taxon>Crustacea</taxon>
        <taxon>Multicrustacea</taxon>
        <taxon>Malacostraca</taxon>
        <taxon>Eumalacostraca</taxon>
        <taxon>Eucarida</taxon>
        <taxon>Euphausiacea</taxon>
        <taxon>Euphausiidae</taxon>
        <taxon>Meganyctiphanes</taxon>
    </lineage>
</organism>
<comment type="similarity">
    <text evidence="7">Belongs to the anion exchanger (TC 2.A.31) family.</text>
</comment>
<feature type="transmembrane region" description="Helical" evidence="7">
    <location>
        <begin position="304"/>
        <end position="321"/>
    </location>
</feature>
<feature type="transmembrane region" description="Helical" evidence="7">
    <location>
        <begin position="105"/>
        <end position="125"/>
    </location>
</feature>
<evidence type="ECO:0000313" key="10">
    <source>
        <dbReference type="EMBL" id="CAL4118402.1"/>
    </source>
</evidence>
<feature type="transmembrane region" description="Helical" evidence="7">
    <location>
        <begin position="161"/>
        <end position="178"/>
    </location>
</feature>
<comment type="catalytic activity">
    <reaction evidence="6">
        <text>hydrogencarbonate(in) + chloride(out) = hydrogencarbonate(out) + chloride(in)</text>
        <dbReference type="Rhea" id="RHEA:72363"/>
        <dbReference type="ChEBI" id="CHEBI:17544"/>
        <dbReference type="ChEBI" id="CHEBI:17996"/>
    </reaction>
</comment>
<keyword evidence="3 7" id="KW-0812">Transmembrane</keyword>
<keyword evidence="11" id="KW-1185">Reference proteome</keyword>
<feature type="transmembrane region" description="Helical" evidence="7">
    <location>
        <begin position="481"/>
        <end position="507"/>
    </location>
</feature>
<keyword evidence="7" id="KW-0406">Ion transport</keyword>
<protein>
    <recommendedName>
        <fullName evidence="7">Anion exchange protein</fullName>
    </recommendedName>
</protein>
<feature type="transmembrane region" description="Helical" evidence="7">
    <location>
        <begin position="130"/>
        <end position="149"/>
    </location>
</feature>
<feature type="transmembrane region" description="Helical" evidence="7">
    <location>
        <begin position="190"/>
        <end position="208"/>
    </location>
</feature>
<dbReference type="GO" id="GO:0005886">
    <property type="term" value="C:plasma membrane"/>
    <property type="evidence" value="ECO:0007669"/>
    <property type="project" value="TreeGrafter"/>
</dbReference>
<feature type="transmembrane region" description="Helical" evidence="7">
    <location>
        <begin position="396"/>
        <end position="419"/>
    </location>
</feature>
<dbReference type="GO" id="GO:0051453">
    <property type="term" value="P:regulation of intracellular pH"/>
    <property type="evidence" value="ECO:0007669"/>
    <property type="project" value="TreeGrafter"/>
</dbReference>
<keyword evidence="5 7" id="KW-0472">Membrane</keyword>
<sequence>MDKDKMDHLQVNDGNLQPLIVKQQPPLVRQESETDLTPKRDPLTRQGKLFAGLIDDFKIRLSQYPSDLKDGINGQVAAGAIFIYFASLSASITFGGLYGDATDKWIGVGETLLLTAVNGIIMALFASQPLLIVGATGPLMIFDLALYNFCKSNDIELLPMRFWIGFWMTVTGLIFGAFELVSVVKKFSRFTEEIFSTLVCIIFIYEAFNKLSQIFVRHPLLEYYAIPTEKNITEALSLGNNLTDIDDFTNKTLEVDVAKEIPQPNTSLISLIIMIGTFLIATKLKEFRNSRYFGRLLRRMLGDFGVPLSIVLMVGLDVLLSETYTDKLTMPDGLSPSNPNVRGWLVNPFGSGGFPIWCIFAAAPASLLLFVLVFLEENICHLILGKPERKMKKGTGFHSDLFLSCFINLISGIFGAPFMTPAVVRTVSHTSALTVVASPGPGLPPKTVGVLEQRLSALLVAIMVGLSVLMAPVLNLVPKPVLFGIFLYMGVSSTAGIQFLERIFIMLMPVKYHPDVPYVTEMRTLKMHLYTVIQLILLIVLWVVKQSPAALCFPFILLMLIPIRMYIMPRIFDLDELDALDGSGAHVSAVAAKEEQGDNLDFYEEAHDFPTHVDDEAKEIRRKSIISMAENFKAVP</sequence>
<keyword evidence="7" id="KW-0813">Transport</keyword>
<evidence type="ECO:0000313" key="11">
    <source>
        <dbReference type="Proteomes" id="UP001497623"/>
    </source>
</evidence>
<dbReference type="PRINTS" id="PR01231">
    <property type="entry name" value="HCO3TRNSPORT"/>
</dbReference>
<dbReference type="Gene3D" id="1.10.287.570">
    <property type="entry name" value="Helical hairpin bin"/>
    <property type="match status" value="1"/>
</dbReference>
<dbReference type="InterPro" id="IPR001717">
    <property type="entry name" value="Anion_exchange"/>
</dbReference>
<dbReference type="GO" id="GO:0005452">
    <property type="term" value="F:solute:inorganic anion antiporter activity"/>
    <property type="evidence" value="ECO:0007669"/>
    <property type="project" value="InterPro"/>
</dbReference>
<evidence type="ECO:0000256" key="3">
    <source>
        <dbReference type="ARBA" id="ARBA00022692"/>
    </source>
</evidence>
<dbReference type="AlphaFoldDB" id="A0AAV2RBL0"/>
<feature type="compositionally biased region" description="Basic and acidic residues" evidence="8">
    <location>
        <begin position="30"/>
        <end position="41"/>
    </location>
</feature>
<dbReference type="EMBL" id="CAXKWB010017261">
    <property type="protein sequence ID" value="CAL4118402.1"/>
    <property type="molecule type" value="Genomic_DNA"/>
</dbReference>
<reference evidence="10 11" key="1">
    <citation type="submission" date="2024-05" db="EMBL/GenBank/DDBJ databases">
        <authorList>
            <person name="Wallberg A."/>
        </authorList>
    </citation>
    <scope>NUCLEOTIDE SEQUENCE [LARGE SCALE GENOMIC DNA]</scope>
</reference>
<evidence type="ECO:0000256" key="7">
    <source>
        <dbReference type="RuleBase" id="RU362035"/>
    </source>
</evidence>
<evidence type="ECO:0000256" key="2">
    <source>
        <dbReference type="ARBA" id="ARBA00022681"/>
    </source>
</evidence>
<proteinExistence type="inferred from homology"/>
<dbReference type="NCBIfam" id="TIGR00834">
    <property type="entry name" value="ae"/>
    <property type="match status" value="1"/>
</dbReference>
<dbReference type="PANTHER" id="PTHR11453:SF47">
    <property type="entry name" value="ANION EXCHANGE PROTEIN"/>
    <property type="match status" value="1"/>
</dbReference>
<dbReference type="InterPro" id="IPR003020">
    <property type="entry name" value="HCO3_transpt_euk"/>
</dbReference>
<dbReference type="Pfam" id="PF00955">
    <property type="entry name" value="HCO3_cotransp"/>
    <property type="match status" value="1"/>
</dbReference>
<evidence type="ECO:0000256" key="1">
    <source>
        <dbReference type="ARBA" id="ARBA00004141"/>
    </source>
</evidence>
<feature type="transmembrane region" description="Helical" evidence="7">
    <location>
        <begin position="76"/>
        <end position="99"/>
    </location>
</feature>
<dbReference type="Proteomes" id="UP001497623">
    <property type="component" value="Unassembled WGS sequence"/>
</dbReference>
<evidence type="ECO:0000256" key="8">
    <source>
        <dbReference type="SAM" id="MobiDB-lite"/>
    </source>
</evidence>
<evidence type="ECO:0000256" key="6">
    <source>
        <dbReference type="ARBA" id="ARBA00049347"/>
    </source>
</evidence>
<keyword evidence="2" id="KW-0039">Anion exchange</keyword>
<dbReference type="GO" id="GO:0006820">
    <property type="term" value="P:monoatomic anion transport"/>
    <property type="evidence" value="ECO:0007669"/>
    <property type="project" value="InterPro"/>
</dbReference>
<dbReference type="PANTHER" id="PTHR11453">
    <property type="entry name" value="ANION EXCHANGE PROTEIN"/>
    <property type="match status" value="1"/>
</dbReference>
<comment type="caution">
    <text evidence="10">The sequence shown here is derived from an EMBL/GenBank/DDBJ whole genome shotgun (WGS) entry which is preliminary data.</text>
</comment>
<feature type="transmembrane region" description="Helical" evidence="7">
    <location>
        <begin position="551"/>
        <end position="567"/>
    </location>
</feature>
<feature type="transmembrane region" description="Helical" evidence="7">
    <location>
        <begin position="354"/>
        <end position="375"/>
    </location>
</feature>
<dbReference type="PRINTS" id="PR00165">
    <property type="entry name" value="ANIONEXCHNGR"/>
</dbReference>
<feature type="domain" description="Bicarbonate transporter-like transmembrane" evidence="9">
    <location>
        <begin position="48"/>
        <end position="582"/>
    </location>
</feature>
<feature type="transmembrane region" description="Helical" evidence="7">
    <location>
        <begin position="527"/>
        <end position="544"/>
    </location>
</feature>
<feature type="region of interest" description="Disordered" evidence="8">
    <location>
        <begin position="22"/>
        <end position="41"/>
    </location>
</feature>
<evidence type="ECO:0000256" key="4">
    <source>
        <dbReference type="ARBA" id="ARBA00022989"/>
    </source>
</evidence>
<feature type="transmembrane region" description="Helical" evidence="7">
    <location>
        <begin position="455"/>
        <end position="474"/>
    </location>
</feature>
<accession>A0AAV2RBL0</accession>
<evidence type="ECO:0000256" key="5">
    <source>
        <dbReference type="ARBA" id="ARBA00023136"/>
    </source>
</evidence>
<comment type="subcellular location">
    <subcellularLocation>
        <location evidence="1 7">Membrane</location>
        <topology evidence="1 7">Multi-pass membrane protein</topology>
    </subcellularLocation>
</comment>
<name>A0AAV2RBL0_MEGNR</name>
<gene>
    <name evidence="10" type="ORF">MNOR_LOCUS21439</name>
</gene>
<keyword evidence="4 7" id="KW-1133">Transmembrane helix</keyword>
<evidence type="ECO:0000259" key="9">
    <source>
        <dbReference type="Pfam" id="PF00955"/>
    </source>
</evidence>
<dbReference type="InterPro" id="IPR011531">
    <property type="entry name" value="HCO3_transpt-like_TM_dom"/>
</dbReference>